<comment type="caution">
    <text evidence="1">The sequence shown here is derived from an EMBL/GenBank/DDBJ whole genome shotgun (WGS) entry which is preliminary data.</text>
</comment>
<organism evidence="1 2">
    <name type="scientific">Hibiscus sabdariffa</name>
    <name type="common">roselle</name>
    <dbReference type="NCBI Taxonomy" id="183260"/>
    <lineage>
        <taxon>Eukaryota</taxon>
        <taxon>Viridiplantae</taxon>
        <taxon>Streptophyta</taxon>
        <taxon>Embryophyta</taxon>
        <taxon>Tracheophyta</taxon>
        <taxon>Spermatophyta</taxon>
        <taxon>Magnoliopsida</taxon>
        <taxon>eudicotyledons</taxon>
        <taxon>Gunneridae</taxon>
        <taxon>Pentapetalae</taxon>
        <taxon>rosids</taxon>
        <taxon>malvids</taxon>
        <taxon>Malvales</taxon>
        <taxon>Malvaceae</taxon>
        <taxon>Malvoideae</taxon>
        <taxon>Hibiscus</taxon>
    </lineage>
</organism>
<dbReference type="Proteomes" id="UP001396334">
    <property type="component" value="Unassembled WGS sequence"/>
</dbReference>
<evidence type="ECO:0008006" key="3">
    <source>
        <dbReference type="Google" id="ProtNLM"/>
    </source>
</evidence>
<evidence type="ECO:0000313" key="2">
    <source>
        <dbReference type="Proteomes" id="UP001396334"/>
    </source>
</evidence>
<protein>
    <recommendedName>
        <fullName evidence="3">Transmembrane protein</fullName>
    </recommendedName>
</protein>
<gene>
    <name evidence="1" type="ORF">V6N11_026003</name>
</gene>
<dbReference type="EMBL" id="JBBPBN010000011">
    <property type="protein sequence ID" value="KAK9028867.1"/>
    <property type="molecule type" value="Genomic_DNA"/>
</dbReference>
<keyword evidence="2" id="KW-1185">Reference proteome</keyword>
<sequence length="97" mass="11108">MMRSIPSSTVDAAKFDLGWRWIAVGFCFDLGLLLDCFDDVVMVRKWDFNECSAGGGCFWWGVMVKASGHEWWQLWELLVVLVMGRFRDGLGAVELRN</sequence>
<evidence type="ECO:0000313" key="1">
    <source>
        <dbReference type="EMBL" id="KAK9028867.1"/>
    </source>
</evidence>
<proteinExistence type="predicted"/>
<name>A0ABR2SVB4_9ROSI</name>
<reference evidence="1 2" key="1">
    <citation type="journal article" date="2024" name="G3 (Bethesda)">
        <title>Genome assembly of Hibiscus sabdariffa L. provides insights into metabolisms of medicinal natural products.</title>
        <authorList>
            <person name="Kim T."/>
        </authorList>
    </citation>
    <scope>NUCLEOTIDE SEQUENCE [LARGE SCALE GENOMIC DNA]</scope>
    <source>
        <strain evidence="1">TK-2024</strain>
        <tissue evidence="1">Old leaves</tissue>
    </source>
</reference>
<accession>A0ABR2SVB4</accession>